<keyword evidence="2" id="KW-0812">Transmembrane</keyword>
<protein>
    <recommendedName>
        <fullName evidence="5">SMODS and SLOG-associating 2TM effector domain-containing protein</fullName>
    </recommendedName>
</protein>
<evidence type="ECO:0000256" key="1">
    <source>
        <dbReference type="SAM" id="MobiDB-lite"/>
    </source>
</evidence>
<proteinExistence type="predicted"/>
<feature type="region of interest" description="Disordered" evidence="1">
    <location>
        <begin position="1"/>
        <end position="48"/>
    </location>
</feature>
<sequence>MSALPNASNQLFEPAFEPEESLSQQQQQRQADQELPQQPQPPQRQHPETQLAFVHRQIDSTYTRRLKLAKWYRRLNFGYQMSAAGLSALVTVIMGFQTVAAGQSIVAMNVVLVISAIITLITLAGGFYTPRELWVVIMQHCGNLENLKARLEFEERSPDFEARRDEIAAWGFSEYQRLIDEYEEKWKAIREKGK</sequence>
<feature type="compositionally biased region" description="Polar residues" evidence="1">
    <location>
        <begin position="1"/>
        <end position="11"/>
    </location>
</feature>
<dbReference type="RefSeq" id="WP_345538311.1">
    <property type="nucleotide sequence ID" value="NZ_BAABGJ010000021.1"/>
</dbReference>
<keyword evidence="2" id="KW-1133">Transmembrane helix</keyword>
<keyword evidence="4" id="KW-1185">Reference proteome</keyword>
<evidence type="ECO:0008006" key="5">
    <source>
        <dbReference type="Google" id="ProtNLM"/>
    </source>
</evidence>
<dbReference type="NCBIfam" id="NF033634">
    <property type="entry name" value="SLATT_1"/>
    <property type="match status" value="1"/>
</dbReference>
<feature type="compositionally biased region" description="Low complexity" evidence="1">
    <location>
        <begin position="21"/>
        <end position="37"/>
    </location>
</feature>
<evidence type="ECO:0000313" key="3">
    <source>
        <dbReference type="EMBL" id="GAA4343398.1"/>
    </source>
</evidence>
<evidence type="ECO:0000313" key="4">
    <source>
        <dbReference type="Proteomes" id="UP001500975"/>
    </source>
</evidence>
<name>A0ABP8HRV3_9BURK</name>
<organism evidence="3 4">
    <name type="scientific">Variovorax defluvii</name>
    <dbReference type="NCBI Taxonomy" id="913761"/>
    <lineage>
        <taxon>Bacteria</taxon>
        <taxon>Pseudomonadati</taxon>
        <taxon>Pseudomonadota</taxon>
        <taxon>Betaproteobacteria</taxon>
        <taxon>Burkholderiales</taxon>
        <taxon>Comamonadaceae</taxon>
        <taxon>Variovorax</taxon>
    </lineage>
</organism>
<evidence type="ECO:0000256" key="2">
    <source>
        <dbReference type="SAM" id="Phobius"/>
    </source>
</evidence>
<comment type="caution">
    <text evidence="3">The sequence shown here is derived from an EMBL/GenBank/DDBJ whole genome shotgun (WGS) entry which is preliminary data.</text>
</comment>
<reference evidence="4" key="1">
    <citation type="journal article" date="2019" name="Int. J. Syst. Evol. Microbiol.">
        <title>The Global Catalogue of Microorganisms (GCM) 10K type strain sequencing project: providing services to taxonomists for standard genome sequencing and annotation.</title>
        <authorList>
            <consortium name="The Broad Institute Genomics Platform"/>
            <consortium name="The Broad Institute Genome Sequencing Center for Infectious Disease"/>
            <person name="Wu L."/>
            <person name="Ma J."/>
        </authorList>
    </citation>
    <scope>NUCLEOTIDE SEQUENCE [LARGE SCALE GENOMIC DNA]</scope>
    <source>
        <strain evidence="4">JCM 17804</strain>
    </source>
</reference>
<accession>A0ABP8HRV3</accession>
<dbReference type="Proteomes" id="UP001500975">
    <property type="component" value="Unassembled WGS sequence"/>
</dbReference>
<feature type="transmembrane region" description="Helical" evidence="2">
    <location>
        <begin position="77"/>
        <end position="99"/>
    </location>
</feature>
<keyword evidence="2" id="KW-0472">Membrane</keyword>
<gene>
    <name evidence="3" type="ORF">GCM10023165_25820</name>
</gene>
<feature type="transmembrane region" description="Helical" evidence="2">
    <location>
        <begin position="105"/>
        <end position="128"/>
    </location>
</feature>
<dbReference type="EMBL" id="BAABGJ010000021">
    <property type="protein sequence ID" value="GAA4343398.1"/>
    <property type="molecule type" value="Genomic_DNA"/>
</dbReference>